<sequence>MTKSMAMKEIERILKKEFKYLFKKQNIGIHTLHLTFQMDSLSHNLQMSFTFEEMWCDILCFISPTVLIPCSSNYWEALQIVNYINWNIKSWGRYYIDAYGDLAYSLRLNYDVLEKMPHECAKKIECAIDYYVDLFIPILDICQGKTSFSDTKQFIDDMWGEIQY</sequence>
<comment type="caution">
    <text evidence="1">The sequence shown here is derived from an EMBL/GenBank/DDBJ whole genome shotgun (WGS) entry which is preliminary data.</text>
</comment>
<accession>A0A7X8C5N1</accession>
<gene>
    <name evidence="1" type="ORF">GX355_11075</name>
</gene>
<reference evidence="1 2" key="1">
    <citation type="journal article" date="2020" name="Biotechnol. Biofuels">
        <title>New insights from the biogas microbiome by comprehensive genome-resolved metagenomics of nearly 1600 species originating from multiple anaerobic digesters.</title>
        <authorList>
            <person name="Campanaro S."/>
            <person name="Treu L."/>
            <person name="Rodriguez-R L.M."/>
            <person name="Kovalovszki A."/>
            <person name="Ziels R.M."/>
            <person name="Maus I."/>
            <person name="Zhu X."/>
            <person name="Kougias P.G."/>
            <person name="Basile A."/>
            <person name="Luo G."/>
            <person name="Schluter A."/>
            <person name="Konstantinidis K.T."/>
            <person name="Angelidaki I."/>
        </authorList>
    </citation>
    <scope>NUCLEOTIDE SEQUENCE [LARGE SCALE GENOMIC DNA]</scope>
    <source>
        <strain evidence="1">AS23ysBPME_34</strain>
    </source>
</reference>
<proteinExistence type="predicted"/>
<organism evidence="1 2">
    <name type="scientific">Globicatella sulfidifaciens</name>
    <dbReference type="NCBI Taxonomy" id="136093"/>
    <lineage>
        <taxon>Bacteria</taxon>
        <taxon>Bacillati</taxon>
        <taxon>Bacillota</taxon>
        <taxon>Bacilli</taxon>
        <taxon>Lactobacillales</taxon>
        <taxon>Aerococcaceae</taxon>
        <taxon>Globicatella</taxon>
    </lineage>
</organism>
<dbReference type="EMBL" id="JAAYSM010000395">
    <property type="protein sequence ID" value="NLJ19386.1"/>
    <property type="molecule type" value="Genomic_DNA"/>
</dbReference>
<dbReference type="RefSeq" id="WP_276649896.1">
    <property type="nucleotide sequence ID" value="NZ_JAAYSM010000395.1"/>
</dbReference>
<name>A0A7X8C5N1_9LACT</name>
<evidence type="ECO:0000313" key="1">
    <source>
        <dbReference type="EMBL" id="NLJ19386.1"/>
    </source>
</evidence>
<dbReference type="Proteomes" id="UP000541058">
    <property type="component" value="Unassembled WGS sequence"/>
</dbReference>
<protein>
    <submittedName>
        <fullName evidence="1">Uncharacterized protein</fullName>
    </submittedName>
</protein>
<evidence type="ECO:0000313" key="2">
    <source>
        <dbReference type="Proteomes" id="UP000541058"/>
    </source>
</evidence>
<dbReference type="AlphaFoldDB" id="A0A7X8C5N1"/>